<proteinExistence type="predicted"/>
<evidence type="ECO:0000256" key="1">
    <source>
        <dbReference type="SAM" id="MobiDB-lite"/>
    </source>
</evidence>
<feature type="region of interest" description="Disordered" evidence="1">
    <location>
        <begin position="233"/>
        <end position="291"/>
    </location>
</feature>
<dbReference type="AlphaFoldDB" id="A0A6A6PCB6"/>
<protein>
    <submittedName>
        <fullName evidence="2">Uncharacterized protein</fullName>
    </submittedName>
</protein>
<reference evidence="2" key="1">
    <citation type="journal article" date="2020" name="Stud. Mycol.">
        <title>101 Dothideomycetes genomes: a test case for predicting lifestyles and emergence of pathogens.</title>
        <authorList>
            <person name="Haridas S."/>
            <person name="Albert R."/>
            <person name="Binder M."/>
            <person name="Bloem J."/>
            <person name="Labutti K."/>
            <person name="Salamov A."/>
            <person name="Andreopoulos B."/>
            <person name="Baker S."/>
            <person name="Barry K."/>
            <person name="Bills G."/>
            <person name="Bluhm B."/>
            <person name="Cannon C."/>
            <person name="Castanera R."/>
            <person name="Culley D."/>
            <person name="Daum C."/>
            <person name="Ezra D."/>
            <person name="Gonzalez J."/>
            <person name="Henrissat B."/>
            <person name="Kuo A."/>
            <person name="Liang C."/>
            <person name="Lipzen A."/>
            <person name="Lutzoni F."/>
            <person name="Magnuson J."/>
            <person name="Mondo S."/>
            <person name="Nolan M."/>
            <person name="Ohm R."/>
            <person name="Pangilinan J."/>
            <person name="Park H.-J."/>
            <person name="Ramirez L."/>
            <person name="Alfaro M."/>
            <person name="Sun H."/>
            <person name="Tritt A."/>
            <person name="Yoshinaga Y."/>
            <person name="Zwiers L.-H."/>
            <person name="Turgeon B."/>
            <person name="Goodwin S."/>
            <person name="Spatafora J."/>
            <person name="Crous P."/>
            <person name="Grigoriev I."/>
        </authorList>
    </citation>
    <scope>NUCLEOTIDE SEQUENCE</scope>
    <source>
        <strain evidence="2">ATCC 16933</strain>
    </source>
</reference>
<keyword evidence="3" id="KW-1185">Reference proteome</keyword>
<evidence type="ECO:0000313" key="2">
    <source>
        <dbReference type="EMBL" id="KAF2461568.1"/>
    </source>
</evidence>
<evidence type="ECO:0000313" key="3">
    <source>
        <dbReference type="Proteomes" id="UP000799766"/>
    </source>
</evidence>
<feature type="compositionally biased region" description="Polar residues" evidence="1">
    <location>
        <begin position="250"/>
        <end position="264"/>
    </location>
</feature>
<gene>
    <name evidence="2" type="ORF">BDY21DRAFT_332547</name>
</gene>
<dbReference type="Proteomes" id="UP000799766">
    <property type="component" value="Unassembled WGS sequence"/>
</dbReference>
<name>A0A6A6PCB6_9PEZI</name>
<dbReference type="EMBL" id="MU001671">
    <property type="protein sequence ID" value="KAF2461568.1"/>
    <property type="molecule type" value="Genomic_DNA"/>
</dbReference>
<accession>A0A6A6PCB6</accession>
<organism evidence="2 3">
    <name type="scientific">Lineolata rhizophorae</name>
    <dbReference type="NCBI Taxonomy" id="578093"/>
    <lineage>
        <taxon>Eukaryota</taxon>
        <taxon>Fungi</taxon>
        <taxon>Dikarya</taxon>
        <taxon>Ascomycota</taxon>
        <taxon>Pezizomycotina</taxon>
        <taxon>Dothideomycetes</taxon>
        <taxon>Dothideomycetes incertae sedis</taxon>
        <taxon>Lineolatales</taxon>
        <taxon>Lineolataceae</taxon>
        <taxon>Lineolata</taxon>
    </lineage>
</organism>
<sequence length="291" mass="32878">MKVQRLELHVILYFGGQNWNRDMLVPYAKHVLSPLEGALRKVHRATLYNFRQDQFGDTPFPRSDNWPDDNSYGLPLPFDWPPAQIASDHVSRQLQFRFVAYQNVDREVNSAEWQDYVRNWSASVCSSEDPDPPNPLEDVYDRLVGLVAKLNHLRPKSVATIAERGIYSPLHLARLARNARDFDAFSEQRQQILETYVAEAASAIDSLWSLRHDHAQMKNDTFLLLGYPVTSDDADPPFPPPTPGAYNGENAETSTMAQASQSPSDELDPELARPPNEMEVDTATGPNGFVL</sequence>